<dbReference type="AlphaFoldDB" id="A0A1H0G5I8"/>
<dbReference type="Pfam" id="PF08671">
    <property type="entry name" value="SinI"/>
    <property type="match status" value="1"/>
</dbReference>
<dbReference type="PROSITE" id="PS51500">
    <property type="entry name" value="SIN"/>
    <property type="match status" value="1"/>
</dbReference>
<dbReference type="GO" id="GO:0046983">
    <property type="term" value="F:protein dimerization activity"/>
    <property type="evidence" value="ECO:0007669"/>
    <property type="project" value="InterPro"/>
</dbReference>
<dbReference type="InterPro" id="IPR010981">
    <property type="entry name" value="SinR/SinI_dimer_dom"/>
</dbReference>
<dbReference type="SUPFAM" id="SSF47406">
    <property type="entry name" value="SinR repressor dimerisation domain-like"/>
    <property type="match status" value="1"/>
</dbReference>
<dbReference type="Proteomes" id="UP000199334">
    <property type="component" value="Unassembled WGS sequence"/>
</dbReference>
<dbReference type="InterPro" id="IPR036281">
    <property type="entry name" value="SinR/SinI_dimer_dom_sf"/>
</dbReference>
<gene>
    <name evidence="2" type="ORF">SAMN05216498_0464</name>
</gene>
<evidence type="ECO:0000313" key="2">
    <source>
        <dbReference type="EMBL" id="SDO02167.1"/>
    </source>
</evidence>
<feature type="domain" description="Sin" evidence="1">
    <location>
        <begin position="20"/>
        <end position="58"/>
    </location>
</feature>
<accession>A0A1H0G5I8</accession>
<dbReference type="STRING" id="237069.SAMN05216498_0464"/>
<evidence type="ECO:0000313" key="3">
    <source>
        <dbReference type="Proteomes" id="UP000199334"/>
    </source>
</evidence>
<name>A0A1H0G5I8_9BACI</name>
<protein>
    <submittedName>
        <fullName evidence="2">Anti-repressor SinI</fullName>
    </submittedName>
</protein>
<reference evidence="2 3" key="1">
    <citation type="submission" date="2016-10" db="EMBL/GenBank/DDBJ databases">
        <authorList>
            <person name="de Groot N.N."/>
        </authorList>
    </citation>
    <scope>NUCLEOTIDE SEQUENCE [LARGE SCALE GENOMIC DNA]</scope>
    <source>
        <strain evidence="2 3">CGMCC 1.3442</strain>
    </source>
</reference>
<sequence>MIAQLPHLAWGRGSMVTMVHQQKKSENQLDRDWVTLIKKAKELGMSKRDIRTFLEHQRTI</sequence>
<organism evidence="2 3">
    <name type="scientific">Tenuibacillus multivorans</name>
    <dbReference type="NCBI Taxonomy" id="237069"/>
    <lineage>
        <taxon>Bacteria</taxon>
        <taxon>Bacillati</taxon>
        <taxon>Bacillota</taxon>
        <taxon>Bacilli</taxon>
        <taxon>Bacillales</taxon>
        <taxon>Bacillaceae</taxon>
        <taxon>Tenuibacillus</taxon>
    </lineage>
</organism>
<evidence type="ECO:0000259" key="1">
    <source>
        <dbReference type="PROSITE" id="PS51500"/>
    </source>
</evidence>
<keyword evidence="3" id="KW-1185">Reference proteome</keyword>
<dbReference type="GO" id="GO:0006355">
    <property type="term" value="P:regulation of DNA-templated transcription"/>
    <property type="evidence" value="ECO:0007669"/>
    <property type="project" value="InterPro"/>
</dbReference>
<dbReference type="EMBL" id="FNIG01000015">
    <property type="protein sequence ID" value="SDO02167.1"/>
    <property type="molecule type" value="Genomic_DNA"/>
</dbReference>
<proteinExistence type="predicted"/>